<sequence>MTAYVTFYPLGNADSTLLELANKQLLLIDYGNQRNPDDPYDKRCDLAKELRAALRKAGQTHFRVVCFTHLDDDHCQRMGEFFWLQHSTAYQGGDRVEIDEMWVPACALTETNLDGDARLIRQEARHRLWEKKGIRIFSRADRLKTWMASQGMDFESRKHLFVDAGELVPGFAKDGPEAVEFFVHSPFAWRQDETVVVDRNGDSIVFQAVFADADKETYALFGSDVDYSVLTEIVNITRRYGNDGRLRWDLLKLFHHCSYLSLGPDRGVTETEAVPAVKWLFETQGRNRCTIVSPSKPIPLAGTPEDDSTQPPHRQAANHHRRIVREKLGTFTVTMEQNANPPKPLRYEIDRYGIALALAAPSVATAATSKPARQG</sequence>
<dbReference type="SUPFAM" id="SSF56281">
    <property type="entry name" value="Metallo-hydrolase/oxidoreductase"/>
    <property type="match status" value="2"/>
</dbReference>
<gene>
    <name evidence="2" type="ORF">QO012_000854</name>
</gene>
<organism evidence="2 3">
    <name type="scientific">Methylobacterium aerolatum</name>
    <dbReference type="NCBI Taxonomy" id="418708"/>
    <lineage>
        <taxon>Bacteria</taxon>
        <taxon>Pseudomonadati</taxon>
        <taxon>Pseudomonadota</taxon>
        <taxon>Alphaproteobacteria</taxon>
        <taxon>Hyphomicrobiales</taxon>
        <taxon>Methylobacteriaceae</taxon>
        <taxon>Methylobacterium</taxon>
    </lineage>
</organism>
<name>A0ABU0HXE0_9HYPH</name>
<dbReference type="Gene3D" id="3.60.15.10">
    <property type="entry name" value="Ribonuclease Z/Hydroxyacylglutathione hydrolase-like"/>
    <property type="match status" value="1"/>
</dbReference>
<feature type="region of interest" description="Disordered" evidence="1">
    <location>
        <begin position="292"/>
        <end position="320"/>
    </location>
</feature>
<dbReference type="RefSeq" id="WP_238201270.1">
    <property type="nucleotide sequence ID" value="NZ_BPQE01000002.1"/>
</dbReference>
<dbReference type="Proteomes" id="UP001231124">
    <property type="component" value="Unassembled WGS sequence"/>
</dbReference>
<evidence type="ECO:0008006" key="4">
    <source>
        <dbReference type="Google" id="ProtNLM"/>
    </source>
</evidence>
<proteinExistence type="predicted"/>
<evidence type="ECO:0000313" key="2">
    <source>
        <dbReference type="EMBL" id="MDQ0446365.1"/>
    </source>
</evidence>
<accession>A0ABU0HXE0</accession>
<evidence type="ECO:0000256" key="1">
    <source>
        <dbReference type="SAM" id="MobiDB-lite"/>
    </source>
</evidence>
<keyword evidence="3" id="KW-1185">Reference proteome</keyword>
<protein>
    <recommendedName>
        <fullName evidence="4">Metallohydrolase</fullName>
    </recommendedName>
</protein>
<comment type="caution">
    <text evidence="2">The sequence shown here is derived from an EMBL/GenBank/DDBJ whole genome shotgun (WGS) entry which is preliminary data.</text>
</comment>
<evidence type="ECO:0000313" key="3">
    <source>
        <dbReference type="Proteomes" id="UP001231124"/>
    </source>
</evidence>
<reference evidence="2 3" key="1">
    <citation type="submission" date="2023-07" db="EMBL/GenBank/DDBJ databases">
        <title>Genomic Encyclopedia of Type Strains, Phase IV (KMG-IV): sequencing the most valuable type-strain genomes for metagenomic binning, comparative biology and taxonomic classification.</title>
        <authorList>
            <person name="Goeker M."/>
        </authorList>
    </citation>
    <scope>NUCLEOTIDE SEQUENCE [LARGE SCALE GENOMIC DNA]</scope>
    <source>
        <strain evidence="2 3">DSM 19013</strain>
    </source>
</reference>
<dbReference type="EMBL" id="JAUSVP010000002">
    <property type="protein sequence ID" value="MDQ0446365.1"/>
    <property type="molecule type" value="Genomic_DNA"/>
</dbReference>
<dbReference type="InterPro" id="IPR036866">
    <property type="entry name" value="RibonucZ/Hydroxyglut_hydro"/>
</dbReference>